<gene>
    <name evidence="5" type="ORF">SAMN05421854_103331</name>
</gene>
<evidence type="ECO:0000313" key="6">
    <source>
        <dbReference type="Proteomes" id="UP000199137"/>
    </source>
</evidence>
<dbReference type="PROSITE" id="PS51118">
    <property type="entry name" value="HTH_HXLR"/>
    <property type="match status" value="1"/>
</dbReference>
<dbReference type="AlphaFoldDB" id="A0A1I5KTJ9"/>
<evidence type="ECO:0000256" key="1">
    <source>
        <dbReference type="ARBA" id="ARBA00023015"/>
    </source>
</evidence>
<dbReference type="InterPro" id="IPR011991">
    <property type="entry name" value="ArsR-like_HTH"/>
</dbReference>
<evidence type="ECO:0000256" key="2">
    <source>
        <dbReference type="ARBA" id="ARBA00023125"/>
    </source>
</evidence>
<evidence type="ECO:0000259" key="4">
    <source>
        <dbReference type="PROSITE" id="PS51118"/>
    </source>
</evidence>
<dbReference type="Gene3D" id="1.10.10.10">
    <property type="entry name" value="Winged helix-like DNA-binding domain superfamily/Winged helix DNA-binding domain"/>
    <property type="match status" value="1"/>
</dbReference>
<dbReference type="GO" id="GO:0003677">
    <property type="term" value="F:DNA binding"/>
    <property type="evidence" value="ECO:0007669"/>
    <property type="project" value="UniProtKB-KW"/>
</dbReference>
<accession>A0A1I5KTJ9</accession>
<protein>
    <submittedName>
        <fullName evidence="5">DNA-binding transcriptional regulator, HxlR family</fullName>
    </submittedName>
</protein>
<proteinExistence type="predicted"/>
<dbReference type="InterPro" id="IPR002577">
    <property type="entry name" value="HTH_HxlR"/>
</dbReference>
<keyword evidence="2 5" id="KW-0238">DNA-binding</keyword>
<keyword evidence="1" id="KW-0805">Transcription regulation</keyword>
<name>A0A1I5KTJ9_9PSEU</name>
<dbReference type="Pfam" id="PF01638">
    <property type="entry name" value="HxlR"/>
    <property type="match status" value="1"/>
</dbReference>
<dbReference type="CDD" id="cd00090">
    <property type="entry name" value="HTH_ARSR"/>
    <property type="match status" value="1"/>
</dbReference>
<dbReference type="STRING" id="112413.SAMN05421854_103331"/>
<dbReference type="OrthoDB" id="3683390at2"/>
<evidence type="ECO:0000313" key="5">
    <source>
        <dbReference type="EMBL" id="SFO88317.1"/>
    </source>
</evidence>
<sequence>MVNDWNVSYRRSLHELLTLLSGQWTVAVIATLAVGERSYTELLDEVNKAEEQQGWTSHAKPLSSKVLSSHLRRLEANALIERRAEGIKFNKVWYRLSADGQELLSMLRPLASWSAQRHVIAALEDETTPPS</sequence>
<feature type="domain" description="HTH hxlR-type" evidence="4">
    <location>
        <begin position="11"/>
        <end position="122"/>
    </location>
</feature>
<organism evidence="5 6">
    <name type="scientific">Amycolatopsis rubida</name>
    <dbReference type="NCBI Taxonomy" id="112413"/>
    <lineage>
        <taxon>Bacteria</taxon>
        <taxon>Bacillati</taxon>
        <taxon>Actinomycetota</taxon>
        <taxon>Actinomycetes</taxon>
        <taxon>Pseudonocardiales</taxon>
        <taxon>Pseudonocardiaceae</taxon>
        <taxon>Amycolatopsis</taxon>
    </lineage>
</organism>
<reference evidence="6" key="1">
    <citation type="submission" date="2016-10" db="EMBL/GenBank/DDBJ databases">
        <authorList>
            <person name="Varghese N."/>
            <person name="Submissions S."/>
        </authorList>
    </citation>
    <scope>NUCLEOTIDE SEQUENCE [LARGE SCALE GENOMIC DNA]</scope>
    <source>
        <strain evidence="6">DSM 44637</strain>
    </source>
</reference>
<dbReference type="PANTHER" id="PTHR33204">
    <property type="entry name" value="TRANSCRIPTIONAL REGULATOR, MARR FAMILY"/>
    <property type="match status" value="1"/>
</dbReference>
<dbReference type="InterPro" id="IPR036390">
    <property type="entry name" value="WH_DNA-bd_sf"/>
</dbReference>
<evidence type="ECO:0000256" key="3">
    <source>
        <dbReference type="ARBA" id="ARBA00023163"/>
    </source>
</evidence>
<dbReference type="SUPFAM" id="SSF46785">
    <property type="entry name" value="Winged helix' DNA-binding domain"/>
    <property type="match status" value="1"/>
</dbReference>
<dbReference type="Proteomes" id="UP000199137">
    <property type="component" value="Unassembled WGS sequence"/>
</dbReference>
<dbReference type="PANTHER" id="PTHR33204:SF18">
    <property type="entry name" value="TRANSCRIPTIONAL REGULATORY PROTEIN"/>
    <property type="match status" value="1"/>
</dbReference>
<dbReference type="InterPro" id="IPR036388">
    <property type="entry name" value="WH-like_DNA-bd_sf"/>
</dbReference>
<dbReference type="EMBL" id="FOWC01000003">
    <property type="protein sequence ID" value="SFO88317.1"/>
    <property type="molecule type" value="Genomic_DNA"/>
</dbReference>
<keyword evidence="3" id="KW-0804">Transcription</keyword>